<organism evidence="1">
    <name type="scientific">Ackermannviridae sp</name>
    <dbReference type="NCBI Taxonomy" id="2831612"/>
    <lineage>
        <taxon>Viruses</taxon>
        <taxon>Duplodnaviria</taxon>
        <taxon>Heunggongvirae</taxon>
        <taxon>Uroviricota</taxon>
        <taxon>Caudoviricetes</taxon>
        <taxon>Pantevenvirales</taxon>
        <taxon>Ackermannviridae</taxon>
    </lineage>
</organism>
<proteinExistence type="predicted"/>
<sequence length="197" mass="23033">MEKLKSNFEGYQASVNWDQRPVCKDMICKEFKLKHGLKGKELGLAQLCSSRCGVILVCLDTIGYSGEKEIDQNFRVYGLQDNVSHFIYSFGGVYKLITKLKNRVENYKLVKGDPIKLAEKLMAKAIDEKIKIFRSGLKESLIDDVSKNEYMYNLCENVILMEKLNFKRYNLKTDTPRKRIKCAITNEYKHRRILKWE</sequence>
<protein>
    <submittedName>
        <fullName evidence="1">Uncharacterized protein</fullName>
    </submittedName>
</protein>
<evidence type="ECO:0000313" key="1">
    <source>
        <dbReference type="EMBL" id="DAG92319.1"/>
    </source>
</evidence>
<dbReference type="EMBL" id="BK035305">
    <property type="protein sequence ID" value="DAG92319.1"/>
    <property type="molecule type" value="Genomic_DNA"/>
</dbReference>
<accession>A0A8S5VM93</accession>
<reference evidence="1" key="1">
    <citation type="journal article" date="2021" name="Proc. Natl. Acad. Sci. U.S.A.">
        <title>A Catalog of Tens of Thousands of Viruses from Human Metagenomes Reveals Hidden Associations with Chronic Diseases.</title>
        <authorList>
            <person name="Tisza M.J."/>
            <person name="Buck C.B."/>
        </authorList>
    </citation>
    <scope>NUCLEOTIDE SEQUENCE</scope>
    <source>
        <strain evidence="1">Ctnaj7</strain>
    </source>
</reference>
<name>A0A8S5VM93_9CAUD</name>